<evidence type="ECO:0000259" key="4">
    <source>
        <dbReference type="Pfam" id="PF22570"/>
    </source>
</evidence>
<feature type="transmembrane region" description="Helical" evidence="2">
    <location>
        <begin position="6"/>
        <end position="22"/>
    </location>
</feature>
<dbReference type="InterPro" id="IPR024425">
    <property type="entry name" value="LiaF-like_C"/>
</dbReference>
<dbReference type="Proteomes" id="UP000199017">
    <property type="component" value="Unassembled WGS sequence"/>
</dbReference>
<proteinExistence type="predicted"/>
<protein>
    <submittedName>
        <fullName evidence="5">Lia operon protein LiaF</fullName>
    </submittedName>
</protein>
<feature type="region of interest" description="Disordered" evidence="1">
    <location>
        <begin position="146"/>
        <end position="169"/>
    </location>
</feature>
<name>A0A1G8N531_9BACI</name>
<evidence type="ECO:0000259" key="3">
    <source>
        <dbReference type="Pfam" id="PF09922"/>
    </source>
</evidence>
<accession>A0A1G8N531</accession>
<dbReference type="OrthoDB" id="2351415at2"/>
<dbReference type="InterPro" id="IPR047793">
    <property type="entry name" value="LiaF_C"/>
</dbReference>
<dbReference type="Pfam" id="PF09922">
    <property type="entry name" value="LiaF-like_C"/>
    <property type="match status" value="1"/>
</dbReference>
<keyword evidence="6" id="KW-1185">Reference proteome</keyword>
<evidence type="ECO:0000256" key="2">
    <source>
        <dbReference type="SAM" id="Phobius"/>
    </source>
</evidence>
<gene>
    <name evidence="5" type="ORF">SAMN05216352_111106</name>
</gene>
<feature type="transmembrane region" description="Helical" evidence="2">
    <location>
        <begin position="29"/>
        <end position="48"/>
    </location>
</feature>
<dbReference type="InterPro" id="IPR054331">
    <property type="entry name" value="LiaF_TM"/>
</dbReference>
<dbReference type="Pfam" id="PF22570">
    <property type="entry name" value="LiaF-TM"/>
    <property type="match status" value="1"/>
</dbReference>
<keyword evidence="2" id="KW-0472">Membrane</keyword>
<dbReference type="EMBL" id="FNDU01000011">
    <property type="protein sequence ID" value="SDI75167.1"/>
    <property type="molecule type" value="Genomic_DNA"/>
</dbReference>
<keyword evidence="2" id="KW-0812">Transmembrane</keyword>
<organism evidence="5 6">
    <name type="scientific">Alteribacillus bidgolensis</name>
    <dbReference type="NCBI Taxonomy" id="930129"/>
    <lineage>
        <taxon>Bacteria</taxon>
        <taxon>Bacillati</taxon>
        <taxon>Bacillota</taxon>
        <taxon>Bacilli</taxon>
        <taxon>Bacillales</taxon>
        <taxon>Bacillaceae</taxon>
        <taxon>Alteribacillus</taxon>
    </lineage>
</organism>
<evidence type="ECO:0000256" key="1">
    <source>
        <dbReference type="SAM" id="MobiDB-lite"/>
    </source>
</evidence>
<dbReference type="STRING" id="930129.SAMN05216352_111106"/>
<feature type="transmembrane region" description="Helical" evidence="2">
    <location>
        <begin position="54"/>
        <end position="87"/>
    </location>
</feature>
<reference evidence="5 6" key="1">
    <citation type="submission" date="2016-10" db="EMBL/GenBank/DDBJ databases">
        <authorList>
            <person name="de Groot N.N."/>
        </authorList>
    </citation>
    <scope>NUCLEOTIDE SEQUENCE [LARGE SCALE GENOMIC DNA]</scope>
    <source>
        <strain evidence="6">P4B,CCM 7963,CECT 7998,DSM 25260,IBRC-M 10614,KCTC 13821</strain>
    </source>
</reference>
<evidence type="ECO:0000313" key="6">
    <source>
        <dbReference type="Proteomes" id="UP000199017"/>
    </source>
</evidence>
<keyword evidence="2" id="KW-1133">Transmembrane helix</keyword>
<dbReference type="NCBIfam" id="NF040535">
    <property type="entry name" value="LiaF_C_term"/>
    <property type="match status" value="1"/>
</dbReference>
<feature type="domain" description="LiaF transmembrane" evidence="4">
    <location>
        <begin position="8"/>
        <end position="98"/>
    </location>
</feature>
<sequence>MRSSGNIVLGLIIIILGLNILFDQLYIDINLGLLIWPIIAFSLAYHFYKKGRKWLMWLFTALAVISISNEIFHFDLTGFIIAAVFLYFGLKLMKRNDTAKEIDIDKDLPSINEEENSNTSSPYTVDQTPDLAPFITNREEIKYKSTSEAEESVKNRHANKTKVSQADKRKEPIVTPSYKNMFIGDYKLMKRRFALQDMNVKYGIGDISIDFSKAIIDEGETVIVLHGGIGDVDLYVPYELDISVQASATIGDMNILGQREEGLNKQLTINTDYYKEADRKIKVIISVIIGDIDVRYV</sequence>
<dbReference type="RefSeq" id="WP_091586933.1">
    <property type="nucleotide sequence ID" value="NZ_FNDU01000011.1"/>
</dbReference>
<evidence type="ECO:0000313" key="5">
    <source>
        <dbReference type="EMBL" id="SDI75167.1"/>
    </source>
</evidence>
<feature type="domain" description="Cell wall-active antibiotics response LiaF-like C-terminal" evidence="3">
    <location>
        <begin position="182"/>
        <end position="294"/>
    </location>
</feature>
<dbReference type="AlphaFoldDB" id="A0A1G8N531"/>